<dbReference type="EMBL" id="OP297535">
    <property type="protein sequence ID" value="UXE03878.1"/>
    <property type="molecule type" value="Genomic_DNA"/>
</dbReference>
<proteinExistence type="predicted"/>
<reference evidence="1" key="1">
    <citation type="submission" date="2022-08" db="EMBL/GenBank/DDBJ databases">
        <authorList>
            <person name="Abuwarda M.A."/>
            <person name="Alvarez A."/>
            <person name="Batteikh M."/>
            <person name="Baughman A.P."/>
            <person name="Chavez V."/>
            <person name="Cheng C."/>
            <person name="Cosentino E.J."/>
            <person name="Di Blasi D.L."/>
            <person name="Dooley N.L."/>
            <person name="Empson B.M."/>
            <person name="Erfanian K."/>
            <person name="Esparza P.D."/>
            <person name="Fleming H.S."/>
            <person name="Ghannam M.S."/>
            <person name="Gibbons A.C."/>
            <person name="Gonzalez C."/>
            <person name="Huq N.E."/>
            <person name="Jin K."/>
            <person name="Kamarzar M."/>
            <person name="Khaine A."/>
            <person name="Krug K.R."/>
            <person name="Lee A."/>
            <person name="Liao S."/>
            <person name="Light I."/>
            <person name="Ma Y."/>
            <person name="Magaling J.M."/>
            <person name="McLinden K.C."/>
            <person name="Melkote A."/>
            <person name="Montoya Serpas C.A."/>
            <person name="Niazmandi K."/>
            <person name="Ostroske E.C."/>
            <person name="Paek B.H."/>
            <person name="Rajiv S."/>
            <person name="Santos C.E."/>
            <person name="Semaan S.A."/>
            <person name="Senthilvelan J."/>
            <person name="Sheppy T.E."/>
            <person name="Stephenson J.C."/>
            <person name="Tenney M.E."/>
            <person name="Teoh N."/>
            <person name="Thorp J.P."/>
            <person name="Turon Font G."/>
            <person name="Uvarov E.V."/>
            <person name="Verpukhovskiy P."/>
            <person name="Wang J."/>
            <person name="Whang A.Y."/>
            <person name="Wright N.E."/>
            <person name="Wu M."/>
            <person name="Zhuang C."/>
            <person name="Bruns J.A."/>
            <person name="Chai A.E."/>
            <person name="Parikh H."/>
            <person name="Zorawik M."/>
            <person name="Garza D.R."/>
            <person name="Ngo R.T."/>
            <person name="Reddi K."/>
            <person name="Garcia-Vedrenne A.E."/>
            <person name="Freise A.C."/>
            <person name="Balish M.F."/>
            <person name="Garlena R.A."/>
            <person name="Russell D.A."/>
            <person name="Jacobs-Sera D."/>
            <person name="Hatfull G.F."/>
        </authorList>
    </citation>
    <scope>NUCLEOTIDE SEQUENCE</scope>
</reference>
<gene>
    <name evidence="1" type="primary">155</name>
    <name evidence="1" type="ORF">SEA_OBLADI_155</name>
</gene>
<keyword evidence="2" id="KW-1185">Reference proteome</keyword>
<accession>A0A977KLV9</accession>
<organism evidence="1 2">
    <name type="scientific">Gordonia phage ObLaDi</name>
    <dbReference type="NCBI Taxonomy" id="2978487"/>
    <lineage>
        <taxon>Viruses</taxon>
        <taxon>Duplodnaviria</taxon>
        <taxon>Heunggongvirae</taxon>
        <taxon>Uroviricota</taxon>
        <taxon>Caudoviricetes</taxon>
        <taxon>Kruegerviridae</taxon>
        <taxon>Cafassovirus</taxon>
        <taxon>Cafassovirus obladi</taxon>
    </lineage>
</organism>
<evidence type="ECO:0000313" key="2">
    <source>
        <dbReference type="Proteomes" id="UP001064297"/>
    </source>
</evidence>
<sequence>MRFRTALAKAKAGGRLASMARGARGRGVRTGTIHWGDWAEEAAGVEVATFTYDADQGYGGYGGKYAVVEQPKAGDWLVIREAATPDGMTILVVKIVGVGADTLLVEEAGGKSSTCGIDDALWAIRPTR</sequence>
<name>A0A977KLV9_9CAUD</name>
<dbReference type="Proteomes" id="UP001064297">
    <property type="component" value="Segment"/>
</dbReference>
<evidence type="ECO:0000313" key="1">
    <source>
        <dbReference type="EMBL" id="UXE03878.1"/>
    </source>
</evidence>
<protein>
    <submittedName>
        <fullName evidence="1">Uncharacterized protein</fullName>
    </submittedName>
</protein>